<dbReference type="SUPFAM" id="SSF88946">
    <property type="entry name" value="Sigma2 domain of RNA polymerase sigma factors"/>
    <property type="match status" value="1"/>
</dbReference>
<dbReference type="OrthoDB" id="1767844at2"/>
<dbReference type="SUPFAM" id="SSF46894">
    <property type="entry name" value="C-terminal effector domain of the bipartite response regulators"/>
    <property type="match status" value="1"/>
</dbReference>
<accession>A0A0R2JZL4</accession>
<keyword evidence="7" id="KW-1185">Reference proteome</keyword>
<dbReference type="InterPro" id="IPR053812">
    <property type="entry name" value="HTH_Sigma70_ECF-like"/>
</dbReference>
<keyword evidence="2" id="KW-0804">Transcription</keyword>
<dbReference type="GO" id="GO:0006352">
    <property type="term" value="P:DNA-templated transcription initiation"/>
    <property type="evidence" value="ECO:0007669"/>
    <property type="project" value="InterPro"/>
</dbReference>
<dbReference type="Proteomes" id="UP000182818">
    <property type="component" value="Unassembled WGS sequence"/>
</dbReference>
<name>A0A0R2JZL4_9LACO</name>
<evidence type="ECO:0000313" key="4">
    <source>
        <dbReference type="EMBL" id="KRN82768.1"/>
    </source>
</evidence>
<dbReference type="GeneID" id="76043303"/>
<feature type="domain" description="RNA polymerase sigma-70 ECF-like HTH" evidence="3">
    <location>
        <begin position="12"/>
        <end position="193"/>
    </location>
</feature>
<evidence type="ECO:0000313" key="5">
    <source>
        <dbReference type="EMBL" id="SER41312.1"/>
    </source>
</evidence>
<reference evidence="5 7" key="2">
    <citation type="submission" date="2016-10" db="EMBL/GenBank/DDBJ databases">
        <authorList>
            <person name="Varghese N."/>
            <person name="Submissions S."/>
        </authorList>
    </citation>
    <scope>NUCLEOTIDE SEQUENCE [LARGE SCALE GENOMIC DNA]</scope>
    <source>
        <strain evidence="5 7">CGMCC 1.3889</strain>
    </source>
</reference>
<dbReference type="Pfam" id="PF07638">
    <property type="entry name" value="Sigma70_ECF"/>
    <property type="match status" value="1"/>
</dbReference>
<dbReference type="InterPro" id="IPR016032">
    <property type="entry name" value="Sig_transdc_resp-reg_C-effctor"/>
</dbReference>
<evidence type="ECO:0000259" key="3">
    <source>
        <dbReference type="Pfam" id="PF07638"/>
    </source>
</evidence>
<gene>
    <name evidence="4" type="ORF">IV87_GL001943</name>
    <name evidence="5" type="ORF">SAMN04487973_10652</name>
</gene>
<dbReference type="Proteomes" id="UP000051749">
    <property type="component" value="Unassembled WGS sequence"/>
</dbReference>
<reference evidence="4 6" key="1">
    <citation type="journal article" date="2015" name="Genome Announc.">
        <title>Expanding the biotechnology potential of lactobacilli through comparative genomics of 213 strains and associated genera.</title>
        <authorList>
            <person name="Sun Z."/>
            <person name="Harris H.M."/>
            <person name="McCann A."/>
            <person name="Guo C."/>
            <person name="Argimon S."/>
            <person name="Zhang W."/>
            <person name="Yang X."/>
            <person name="Jeffery I.B."/>
            <person name="Cooney J.C."/>
            <person name="Kagawa T.F."/>
            <person name="Liu W."/>
            <person name="Song Y."/>
            <person name="Salvetti E."/>
            <person name="Wrobel A."/>
            <person name="Rasinkangas P."/>
            <person name="Parkhill J."/>
            <person name="Rea M.C."/>
            <person name="O'Sullivan O."/>
            <person name="Ritari J."/>
            <person name="Douillard F.P."/>
            <person name="Paul Ross R."/>
            <person name="Yang R."/>
            <person name="Briner A.E."/>
            <person name="Felis G.E."/>
            <person name="de Vos W.M."/>
            <person name="Barrangou R."/>
            <person name="Klaenhammer T.R."/>
            <person name="Caufield P.W."/>
            <person name="Cui Y."/>
            <person name="Zhang H."/>
            <person name="O'Toole P.W."/>
        </authorList>
    </citation>
    <scope>NUCLEOTIDE SEQUENCE [LARGE SCALE GENOMIC DNA]</scope>
    <source>
        <strain evidence="4 6">DSM 22301</strain>
    </source>
</reference>
<dbReference type="RefSeq" id="WP_057805747.1">
    <property type="nucleotide sequence ID" value="NZ_BJYP01000012.1"/>
</dbReference>
<evidence type="ECO:0000256" key="2">
    <source>
        <dbReference type="ARBA" id="ARBA00023163"/>
    </source>
</evidence>
<dbReference type="NCBIfam" id="TIGR02937">
    <property type="entry name" value="sigma70-ECF"/>
    <property type="match status" value="1"/>
</dbReference>
<keyword evidence="1" id="KW-0805">Transcription regulation</keyword>
<dbReference type="EMBL" id="JQBY01000007">
    <property type="protein sequence ID" value="KRN82768.1"/>
    <property type="molecule type" value="Genomic_DNA"/>
</dbReference>
<evidence type="ECO:0000313" key="6">
    <source>
        <dbReference type="Proteomes" id="UP000051749"/>
    </source>
</evidence>
<evidence type="ECO:0000256" key="1">
    <source>
        <dbReference type="ARBA" id="ARBA00023015"/>
    </source>
</evidence>
<comment type="caution">
    <text evidence="4">The sequence shown here is derived from an EMBL/GenBank/DDBJ whole genome shotgun (WGS) entry which is preliminary data.</text>
</comment>
<protein>
    <submittedName>
        <fullName evidence="5">RNA polymerase sporulation-specific sigma factor</fullName>
    </submittedName>
</protein>
<dbReference type="AlphaFoldDB" id="A0A0R2JZL4"/>
<dbReference type="STRING" id="319653.SAMN04487973_10652"/>
<organism evidence="4 6">
    <name type="scientific">Pediococcus ethanolidurans</name>
    <dbReference type="NCBI Taxonomy" id="319653"/>
    <lineage>
        <taxon>Bacteria</taxon>
        <taxon>Bacillati</taxon>
        <taxon>Bacillota</taxon>
        <taxon>Bacilli</taxon>
        <taxon>Lactobacillales</taxon>
        <taxon>Lactobacillaceae</taxon>
        <taxon>Pediococcus</taxon>
    </lineage>
</organism>
<dbReference type="EMBL" id="FOGK01000006">
    <property type="protein sequence ID" value="SER41312.1"/>
    <property type="molecule type" value="Genomic_DNA"/>
</dbReference>
<dbReference type="InterPro" id="IPR013325">
    <property type="entry name" value="RNA_pol_sigma_r2"/>
</dbReference>
<dbReference type="GO" id="GO:0003677">
    <property type="term" value="F:DNA binding"/>
    <property type="evidence" value="ECO:0007669"/>
    <property type="project" value="InterPro"/>
</dbReference>
<proteinExistence type="predicted"/>
<dbReference type="GO" id="GO:0003700">
    <property type="term" value="F:DNA-binding transcription factor activity"/>
    <property type="evidence" value="ECO:0007669"/>
    <property type="project" value="InterPro"/>
</dbReference>
<dbReference type="Gene3D" id="1.10.1740.10">
    <property type="match status" value="1"/>
</dbReference>
<dbReference type="PATRIC" id="fig|319653.3.peg.1981"/>
<dbReference type="InterPro" id="IPR014284">
    <property type="entry name" value="RNA_pol_sigma-70_dom"/>
</dbReference>
<sequence>MLDKTCKTELTLIEKAKFGDSASFELLFRQYSPIVIHIKEKYFLRGYELDDWLQEGRIVFFNTIANYDSKRHITVGKFFQANFQNRVCSLIRREMAFKRRSDLFSNSLEAMQEENNEYERLFMTKHGGPHEMAVLKENCERYYSDLSIFEARVFRYFFAGKSSTEIASLLGCESSKVLNAISRCRNKFEQRISHNQ</sequence>
<evidence type="ECO:0000313" key="7">
    <source>
        <dbReference type="Proteomes" id="UP000182818"/>
    </source>
</evidence>